<dbReference type="GO" id="GO:0016747">
    <property type="term" value="F:acyltransferase activity, transferring groups other than amino-acyl groups"/>
    <property type="evidence" value="ECO:0007669"/>
    <property type="project" value="InterPro"/>
</dbReference>
<evidence type="ECO:0000256" key="2">
    <source>
        <dbReference type="ARBA" id="ARBA00023315"/>
    </source>
</evidence>
<organism evidence="4 5">
    <name type="scientific">Faecalibacterium prausnitzii</name>
    <dbReference type="NCBI Taxonomy" id="853"/>
    <lineage>
        <taxon>Bacteria</taxon>
        <taxon>Bacillati</taxon>
        <taxon>Bacillota</taxon>
        <taxon>Clostridia</taxon>
        <taxon>Eubacteriales</taxon>
        <taxon>Oscillospiraceae</taxon>
        <taxon>Faecalibacterium</taxon>
    </lineage>
</organism>
<feature type="domain" description="N-acetyltransferase" evidence="3">
    <location>
        <begin position="4"/>
        <end position="172"/>
    </location>
</feature>
<dbReference type="AlphaFoldDB" id="A0A329TNY4"/>
<evidence type="ECO:0000313" key="4">
    <source>
        <dbReference type="EMBL" id="RAW51065.1"/>
    </source>
</evidence>
<dbReference type="EMBL" id="PRLB01000018">
    <property type="protein sequence ID" value="RAW51065.1"/>
    <property type="molecule type" value="Genomic_DNA"/>
</dbReference>
<dbReference type="Proteomes" id="UP000251144">
    <property type="component" value="Unassembled WGS sequence"/>
</dbReference>
<evidence type="ECO:0000313" key="5">
    <source>
        <dbReference type="Proteomes" id="UP000251144"/>
    </source>
</evidence>
<accession>A0A329TNY4</accession>
<dbReference type="PROSITE" id="PS51186">
    <property type="entry name" value="GNAT"/>
    <property type="match status" value="1"/>
</dbReference>
<dbReference type="PANTHER" id="PTHR43072:SF23">
    <property type="entry name" value="UPF0039 PROTEIN C11D3.02C"/>
    <property type="match status" value="1"/>
</dbReference>
<evidence type="ECO:0000259" key="3">
    <source>
        <dbReference type="PROSITE" id="PS51186"/>
    </source>
</evidence>
<dbReference type="InterPro" id="IPR016181">
    <property type="entry name" value="Acyl_CoA_acyltransferase"/>
</dbReference>
<dbReference type="PANTHER" id="PTHR43072">
    <property type="entry name" value="N-ACETYLTRANSFERASE"/>
    <property type="match status" value="1"/>
</dbReference>
<dbReference type="Gene3D" id="3.40.630.30">
    <property type="match status" value="1"/>
</dbReference>
<evidence type="ECO:0000256" key="1">
    <source>
        <dbReference type="ARBA" id="ARBA00022679"/>
    </source>
</evidence>
<name>A0A329TNY4_9FIRM</name>
<proteinExistence type="predicted"/>
<comment type="caution">
    <text evidence="4">The sequence shown here is derived from an EMBL/GenBank/DDBJ whole genome shotgun (WGS) entry which is preliminary data.</text>
</comment>
<dbReference type="SUPFAM" id="SSF55729">
    <property type="entry name" value="Acyl-CoA N-acyltransferases (Nat)"/>
    <property type="match status" value="1"/>
</dbReference>
<dbReference type="InterPro" id="IPR000182">
    <property type="entry name" value="GNAT_dom"/>
</dbReference>
<dbReference type="OrthoDB" id="9798006at2"/>
<reference evidence="4 5" key="1">
    <citation type="submission" date="2018-02" db="EMBL/GenBank/DDBJ databases">
        <title>Complete genome sequencing of Faecalibacterium prausnitzii strains isolated from the human gut.</title>
        <authorList>
            <person name="Fitzgerald B.C."/>
            <person name="Shkoporov A.N."/>
            <person name="Ross P.R."/>
            <person name="Hill C."/>
        </authorList>
    </citation>
    <scope>NUCLEOTIDE SEQUENCE [LARGE SCALE GENOMIC DNA]</scope>
    <source>
        <strain evidence="4 5">APC942/32-1</strain>
    </source>
</reference>
<sequence length="186" mass="21611">MSDITIRNATLADAPRILEIYAYYVEHTVITFEYDVPSLAKFEGRMRDIMKKYPYLVIERDGRIEGYAYAHAFVGRAAYDWAAELTIYLDHDARRGGLGRVLYEALADRLKAMGVLNLYACIGYPQVEDEYLTKNSAQFHEHLGFTLAGTFHNCGYKFGRWYDMIWMEKIIGEHRPDQPDIVPYPY</sequence>
<gene>
    <name evidence="4" type="ORF">C4N26_13700</name>
</gene>
<dbReference type="Pfam" id="PF13420">
    <property type="entry name" value="Acetyltransf_4"/>
    <property type="match status" value="1"/>
</dbReference>
<dbReference type="CDD" id="cd04301">
    <property type="entry name" value="NAT_SF"/>
    <property type="match status" value="1"/>
</dbReference>
<keyword evidence="2" id="KW-0012">Acyltransferase</keyword>
<protein>
    <submittedName>
        <fullName evidence="4">GNAT family N-acetyltransferase</fullName>
    </submittedName>
</protein>
<dbReference type="RefSeq" id="WP_158401753.1">
    <property type="nucleotide sequence ID" value="NZ_PRLB01000018.1"/>
</dbReference>
<keyword evidence="1 4" id="KW-0808">Transferase</keyword>